<proteinExistence type="predicted"/>
<keyword evidence="2" id="KW-0378">Hydrolase</keyword>
<feature type="domain" description="Helicase XPB/Ssl2 N-terminal" evidence="1">
    <location>
        <begin position="446"/>
        <end position="567"/>
    </location>
</feature>
<evidence type="ECO:0000313" key="2">
    <source>
        <dbReference type="EMBL" id="RFT45899.1"/>
    </source>
</evidence>
<gene>
    <name evidence="2" type="ORF">CHT91_03565</name>
</gene>
<name>A0A3E2DKG5_9ACTN</name>
<dbReference type="RefSeq" id="WP_117188782.1">
    <property type="nucleotide sequence ID" value="NZ_NOWI01000003.1"/>
</dbReference>
<dbReference type="Proteomes" id="UP000259211">
    <property type="component" value="Unassembled WGS sequence"/>
</dbReference>
<dbReference type="GO" id="GO:0004386">
    <property type="term" value="F:helicase activity"/>
    <property type="evidence" value="ECO:0007669"/>
    <property type="project" value="UniProtKB-KW"/>
</dbReference>
<protein>
    <submittedName>
        <fullName evidence="2">DEAD/DEAH box helicase</fullName>
    </submittedName>
</protein>
<evidence type="ECO:0000259" key="1">
    <source>
        <dbReference type="Pfam" id="PF13625"/>
    </source>
</evidence>
<sequence length="709" mass="75350">MSAVDEPTTLASTIRGLDAQRLSRLLTLRPDLANPTPRDLAEVSSRAGTHASINAAISSLDRWRLSLLTALAALGDLTLDELTDAICQGWPPKPDTIRADVADGVSDLLDMVLVLEDSGHLHVIQVVTTHLPGYPAGLAPVSVMPMSSEEVAERLAAAGPKAHAVLERLVWSPTGHLPNARRTVTPETATTPVEMALAHRLLRPLGDDTVVLPREVALPLRGNRLLAEQPSPTPPAWPEPRQTTLVNRAGLGTALEAVSAMSALLEGVERHDCALLASGGMAKRDARTVLSRVATGDDGWVHLAVAAAGGFIGADGRGWLPTSLADRWRTDSLWGQWVSLRDAWRRIPQFPGSLGNTLDASSPATARAWRRLVHEELSTAEPGTPVEAGLVADRIRWRQPGTTVDDSLVEAVLDECRVLGLIALGARTDLVDSLTCADMPERTDEVILQSDLTAIAPGPLTPDTAADLALLADRESTGIAGVRRFTRTSLRRALDAGWTGDRVRQWWTDHSLSDVPQGLLVLLDDVVRDHGRVSVAAAGALLEVDDPAAVEAILRSSLATDLGLRRVGPQVLVAQAEPDQVLAGLRQLGMSPVARDSHGDVFSTPPPPRAKVDALTSSAPQADPEGLATALLNNKGRGFSDRRQLLAQLHQAQQEGAWMRIERVIDDGTAVRQTVRIMAVAAGAVRCVIRGGGGAAVVPVSRITACQPA</sequence>
<comment type="caution">
    <text evidence="2">The sequence shown here is derived from an EMBL/GenBank/DDBJ whole genome shotgun (WGS) entry which is preliminary data.</text>
</comment>
<dbReference type="InterPro" id="IPR032830">
    <property type="entry name" value="XPB/Ssl2_N"/>
</dbReference>
<keyword evidence="2" id="KW-0347">Helicase</keyword>
<accession>A0A3E2DKG5</accession>
<reference evidence="2 3" key="1">
    <citation type="submission" date="2017-07" db="EMBL/GenBank/DDBJ databases">
        <authorList>
            <person name="Sun Z.S."/>
            <person name="Albrecht U."/>
            <person name="Echele G."/>
            <person name="Lee C.C."/>
        </authorList>
    </citation>
    <scope>NUCLEOTIDE SEQUENCE [LARGE SCALE GENOMIC DNA]</scope>
    <source>
        <strain evidence="2 3">P16-029</strain>
    </source>
</reference>
<evidence type="ECO:0000313" key="3">
    <source>
        <dbReference type="Proteomes" id="UP000259211"/>
    </source>
</evidence>
<keyword evidence="2" id="KW-0547">Nucleotide-binding</keyword>
<keyword evidence="2" id="KW-0067">ATP-binding</keyword>
<dbReference type="EMBL" id="NOWI01000003">
    <property type="protein sequence ID" value="RFT45899.1"/>
    <property type="molecule type" value="Genomic_DNA"/>
</dbReference>
<dbReference type="AlphaFoldDB" id="A0A3E2DKG5"/>
<organism evidence="2 3">
    <name type="scientific">Cutibacterium avidum</name>
    <dbReference type="NCBI Taxonomy" id="33010"/>
    <lineage>
        <taxon>Bacteria</taxon>
        <taxon>Bacillati</taxon>
        <taxon>Actinomycetota</taxon>
        <taxon>Actinomycetes</taxon>
        <taxon>Propionibacteriales</taxon>
        <taxon>Propionibacteriaceae</taxon>
        <taxon>Cutibacterium</taxon>
    </lineage>
</organism>
<dbReference type="Pfam" id="PF13625">
    <property type="entry name" value="Helicase_C_3"/>
    <property type="match status" value="1"/>
</dbReference>